<dbReference type="PROSITE" id="PS50011">
    <property type="entry name" value="PROTEIN_KINASE_DOM"/>
    <property type="match status" value="1"/>
</dbReference>
<feature type="domain" description="Protein kinase" evidence="15">
    <location>
        <begin position="491"/>
        <end position="763"/>
    </location>
</feature>
<dbReference type="PROSITE" id="PS00108">
    <property type="entry name" value="PROTEIN_KINASE_ST"/>
    <property type="match status" value="1"/>
</dbReference>
<keyword evidence="4 13" id="KW-0812">Transmembrane</keyword>
<dbReference type="Proteomes" id="UP001140206">
    <property type="component" value="Chromosome 2"/>
</dbReference>
<sequence length="859" mass="95796">MELFGRTPLLLSLLLSILSFTASFTPNISYYIDCGASSNTLTKESTPRNFVPDDYSNLLSGNNSIPLSNPNNNSTSLLYSTARASVSSFKYSFTMVANSSNVLRLHFLPFSTLRTAKFSVRALNHILLDNFTVTETVYPTIKEFFLWTDSSDLVVEFIPFTSSLVFVSAIEVFTAPPGLLDGRFPYLIGNATLNGDLVKQPLETVYRVNMPGPLITPHNDTLWRTWVTDDHYIINSAAAENYAVSTQLKYNPPEGSSEEIAPPTVYNTARIINTTTDQLNSNSGFNINITWRFNVDSGYLYLIRLHFCDIISKNNSLDQGLDFVVYIMSHSALENGLRPNDYTTYSSEPFYMDFITHVSSAPYISVSISLHRKINTTSKALLNGLEILKVNNSSFSDAPIPSTGKYNSLGVILGSSFGGVVVIALILSCLVVISCKKRSQKPALDVKKTQVMWSPMTGGESGALTTIGAPPRIDFGLPITFSNIKMATNNFDEKNIIGVGGFGKVYKGVLNNGTEVAVKRASSRSQQGLPEFQTEIEVLSLIRHRHLVSLIGYCNERSEMILVYEYMEKGSLRSYLYGTNLPTLSWKQRLEICIEAAKGLHYLHTGSSQTIIHRDVKSTNILLGKGFAAKVSDFGLSKLGALSQTHVSTAVKGTFGYLDPEYFKTQMLTDKSDVYSFGVMLLEVLSARPVIDQSLPWEEINLAGWALICRRQGQLEKIIDPRIVGEFNEDSLRKFWDIAEKCLEEYGMDRPAIGDVLWNLEYCLQLQETEVRRKPYEDSGSSEAPFPAVPAIREMLPSVVCHGTGTSEGKRKGKANRHKRQKQTPYLPGWAFRAIRISMAHNFEQKMFFALFQKYTTPL</sequence>
<proteinExistence type="predicted"/>
<keyword evidence="9 13" id="KW-1133">Transmembrane helix</keyword>
<dbReference type="InterPro" id="IPR024788">
    <property type="entry name" value="Malectin-like_Carb-bd_dom"/>
</dbReference>
<dbReference type="SMART" id="SM00220">
    <property type="entry name" value="S_TKc"/>
    <property type="match status" value="1"/>
</dbReference>
<organism evidence="16 17">
    <name type="scientific">Rhynchospora pubera</name>
    <dbReference type="NCBI Taxonomy" id="906938"/>
    <lineage>
        <taxon>Eukaryota</taxon>
        <taxon>Viridiplantae</taxon>
        <taxon>Streptophyta</taxon>
        <taxon>Embryophyta</taxon>
        <taxon>Tracheophyta</taxon>
        <taxon>Spermatophyta</taxon>
        <taxon>Magnoliopsida</taxon>
        <taxon>Liliopsida</taxon>
        <taxon>Poales</taxon>
        <taxon>Cyperaceae</taxon>
        <taxon>Cyperoideae</taxon>
        <taxon>Rhynchosporeae</taxon>
        <taxon>Rhynchospora</taxon>
    </lineage>
</organism>
<dbReference type="Pfam" id="PF07714">
    <property type="entry name" value="PK_Tyr_Ser-Thr"/>
    <property type="match status" value="1"/>
</dbReference>
<keyword evidence="5 14" id="KW-0732">Signal</keyword>
<evidence type="ECO:0000259" key="15">
    <source>
        <dbReference type="PROSITE" id="PS50011"/>
    </source>
</evidence>
<evidence type="ECO:0000256" key="4">
    <source>
        <dbReference type="ARBA" id="ARBA00022692"/>
    </source>
</evidence>
<dbReference type="Gene3D" id="3.30.200.20">
    <property type="entry name" value="Phosphorylase Kinase, domain 1"/>
    <property type="match status" value="1"/>
</dbReference>
<comment type="caution">
    <text evidence="16">The sequence shown here is derived from an EMBL/GenBank/DDBJ whole genome shotgun (WGS) entry which is preliminary data.</text>
</comment>
<evidence type="ECO:0000256" key="9">
    <source>
        <dbReference type="ARBA" id="ARBA00022989"/>
    </source>
</evidence>
<evidence type="ECO:0000256" key="6">
    <source>
        <dbReference type="ARBA" id="ARBA00022741"/>
    </source>
</evidence>
<evidence type="ECO:0000256" key="13">
    <source>
        <dbReference type="SAM" id="Phobius"/>
    </source>
</evidence>
<name>A0AAV8EXB5_9POAL</name>
<dbReference type="FunFam" id="2.60.120.430:FF:000013">
    <property type="entry name" value="Putative receptor-like protein kinase"/>
    <property type="match status" value="1"/>
</dbReference>
<dbReference type="PANTHER" id="PTHR47989">
    <property type="entry name" value="OS01G0750732 PROTEIN"/>
    <property type="match status" value="1"/>
</dbReference>
<dbReference type="GO" id="GO:0005524">
    <property type="term" value="F:ATP binding"/>
    <property type="evidence" value="ECO:0007669"/>
    <property type="project" value="UniProtKB-UniRule"/>
</dbReference>
<dbReference type="GO" id="GO:0004674">
    <property type="term" value="F:protein serine/threonine kinase activity"/>
    <property type="evidence" value="ECO:0007669"/>
    <property type="project" value="UniProtKB-KW"/>
</dbReference>
<evidence type="ECO:0000313" key="16">
    <source>
        <dbReference type="EMBL" id="KAJ4784795.1"/>
    </source>
</evidence>
<evidence type="ECO:0000256" key="3">
    <source>
        <dbReference type="ARBA" id="ARBA00022679"/>
    </source>
</evidence>
<accession>A0AAV8EXB5</accession>
<dbReference type="Pfam" id="PF12819">
    <property type="entry name" value="Malectin_like"/>
    <property type="match status" value="1"/>
</dbReference>
<dbReference type="FunFam" id="3.30.200.20:FF:000039">
    <property type="entry name" value="receptor-like protein kinase FERONIA"/>
    <property type="match status" value="1"/>
</dbReference>
<evidence type="ECO:0000256" key="14">
    <source>
        <dbReference type="SAM" id="SignalP"/>
    </source>
</evidence>
<gene>
    <name evidence="16" type="ORF">LUZ62_036041</name>
</gene>
<evidence type="ECO:0000256" key="1">
    <source>
        <dbReference type="ARBA" id="ARBA00004479"/>
    </source>
</evidence>
<dbReference type="InterPro" id="IPR000719">
    <property type="entry name" value="Prot_kinase_dom"/>
</dbReference>
<dbReference type="PROSITE" id="PS00107">
    <property type="entry name" value="PROTEIN_KINASE_ATP"/>
    <property type="match status" value="1"/>
</dbReference>
<evidence type="ECO:0000313" key="17">
    <source>
        <dbReference type="Proteomes" id="UP001140206"/>
    </source>
</evidence>
<reference evidence="16" key="1">
    <citation type="submission" date="2022-08" db="EMBL/GenBank/DDBJ databases">
        <authorList>
            <person name="Marques A."/>
        </authorList>
    </citation>
    <scope>NUCLEOTIDE SEQUENCE</scope>
    <source>
        <strain evidence="16">RhyPub2mFocal</strain>
        <tissue evidence="16">Leaves</tissue>
    </source>
</reference>
<dbReference type="InterPro" id="IPR008271">
    <property type="entry name" value="Ser/Thr_kinase_AS"/>
</dbReference>
<feature type="chain" id="PRO_5043361643" evidence="14">
    <location>
        <begin position="24"/>
        <end position="859"/>
    </location>
</feature>
<evidence type="ECO:0000256" key="11">
    <source>
        <dbReference type="ARBA" id="ARBA00023180"/>
    </source>
</evidence>
<feature type="binding site" evidence="12">
    <location>
        <position position="519"/>
    </location>
    <ligand>
        <name>ATP</name>
        <dbReference type="ChEBI" id="CHEBI:30616"/>
    </ligand>
</feature>
<dbReference type="InterPro" id="IPR011009">
    <property type="entry name" value="Kinase-like_dom_sf"/>
</dbReference>
<dbReference type="EMBL" id="JAMFTS010000002">
    <property type="protein sequence ID" value="KAJ4784795.1"/>
    <property type="molecule type" value="Genomic_DNA"/>
</dbReference>
<evidence type="ECO:0000256" key="10">
    <source>
        <dbReference type="ARBA" id="ARBA00023136"/>
    </source>
</evidence>
<keyword evidence="11" id="KW-0325">Glycoprotein</keyword>
<dbReference type="GO" id="GO:0016020">
    <property type="term" value="C:membrane"/>
    <property type="evidence" value="ECO:0007669"/>
    <property type="project" value="UniProtKB-SubCell"/>
</dbReference>
<feature type="transmembrane region" description="Helical" evidence="13">
    <location>
        <begin position="409"/>
        <end position="433"/>
    </location>
</feature>
<keyword evidence="17" id="KW-1185">Reference proteome</keyword>
<keyword evidence="7 16" id="KW-0418">Kinase</keyword>
<dbReference type="Gene3D" id="2.60.120.430">
    <property type="entry name" value="Galactose-binding lectin"/>
    <property type="match status" value="2"/>
</dbReference>
<dbReference type="CDD" id="cd14066">
    <property type="entry name" value="STKc_IRAK"/>
    <property type="match status" value="1"/>
</dbReference>
<evidence type="ECO:0000256" key="2">
    <source>
        <dbReference type="ARBA" id="ARBA00022527"/>
    </source>
</evidence>
<dbReference type="InterPro" id="IPR001245">
    <property type="entry name" value="Ser-Thr/Tyr_kinase_cat_dom"/>
</dbReference>
<evidence type="ECO:0000256" key="12">
    <source>
        <dbReference type="PROSITE-ProRule" id="PRU10141"/>
    </source>
</evidence>
<dbReference type="SUPFAM" id="SSF56112">
    <property type="entry name" value="Protein kinase-like (PK-like)"/>
    <property type="match status" value="1"/>
</dbReference>
<evidence type="ECO:0000256" key="5">
    <source>
        <dbReference type="ARBA" id="ARBA00022729"/>
    </source>
</evidence>
<keyword evidence="8 12" id="KW-0067">ATP-binding</keyword>
<protein>
    <submittedName>
        <fullName evidence="16">Protein kinase</fullName>
    </submittedName>
</protein>
<dbReference type="InterPro" id="IPR017441">
    <property type="entry name" value="Protein_kinase_ATP_BS"/>
</dbReference>
<feature type="signal peptide" evidence="14">
    <location>
        <begin position="1"/>
        <end position="23"/>
    </location>
</feature>
<dbReference type="AlphaFoldDB" id="A0AAV8EXB5"/>
<dbReference type="Gene3D" id="1.10.510.10">
    <property type="entry name" value="Transferase(Phosphotransferase) domain 1"/>
    <property type="match status" value="1"/>
</dbReference>
<keyword evidence="3" id="KW-0808">Transferase</keyword>
<dbReference type="PANTHER" id="PTHR47989:SF62">
    <property type="entry name" value="OS05G0423500 PROTEIN"/>
    <property type="match status" value="1"/>
</dbReference>
<evidence type="ECO:0000256" key="8">
    <source>
        <dbReference type="ARBA" id="ARBA00022840"/>
    </source>
</evidence>
<keyword evidence="10 13" id="KW-0472">Membrane</keyword>
<keyword evidence="2" id="KW-0723">Serine/threonine-protein kinase</keyword>
<dbReference type="FunFam" id="1.10.510.10:FF:000252">
    <property type="entry name" value="Receptor-like protein kinase FERONIA"/>
    <property type="match status" value="1"/>
</dbReference>
<evidence type="ECO:0000256" key="7">
    <source>
        <dbReference type="ARBA" id="ARBA00022777"/>
    </source>
</evidence>
<keyword evidence="6 12" id="KW-0547">Nucleotide-binding</keyword>
<comment type="subcellular location">
    <subcellularLocation>
        <location evidence="1">Membrane</location>
        <topology evidence="1">Single-pass type I membrane protein</topology>
    </subcellularLocation>
</comment>